<feature type="domain" description="DUF7730" evidence="2">
    <location>
        <begin position="157"/>
        <end position="342"/>
    </location>
</feature>
<feature type="compositionally biased region" description="Basic and acidic residues" evidence="1">
    <location>
        <begin position="67"/>
        <end position="99"/>
    </location>
</feature>
<evidence type="ECO:0000259" key="2">
    <source>
        <dbReference type="Pfam" id="PF24864"/>
    </source>
</evidence>
<accession>A0AA43QTB8</accession>
<dbReference type="InterPro" id="IPR056632">
    <property type="entry name" value="DUF7730"/>
</dbReference>
<dbReference type="PANTHER" id="PTHR38790:SF9">
    <property type="entry name" value="F-BOX DOMAIN-CONTAINING PROTEIN"/>
    <property type="match status" value="1"/>
</dbReference>
<protein>
    <recommendedName>
        <fullName evidence="2">DUF7730 domain-containing protein</fullName>
    </recommendedName>
</protein>
<gene>
    <name evidence="3" type="ORF">OHK93_003038</name>
</gene>
<comment type="caution">
    <text evidence="3">The sequence shown here is derived from an EMBL/GenBank/DDBJ whole genome shotgun (WGS) entry which is preliminary data.</text>
</comment>
<dbReference type="AlphaFoldDB" id="A0AA43QTB8"/>
<reference evidence="3" key="1">
    <citation type="journal article" date="2023" name="Genome Biol. Evol.">
        <title>First Whole Genome Sequence and Flow Cytometry Genome Size Data for the Lichen-Forming Fungus Ramalina farinacea (Ascomycota).</title>
        <authorList>
            <person name="Llewellyn T."/>
            <person name="Mian S."/>
            <person name="Hill R."/>
            <person name="Leitch I.J."/>
            <person name="Gaya E."/>
        </authorList>
    </citation>
    <scope>NUCLEOTIDE SEQUENCE</scope>
    <source>
        <strain evidence="3">LIQ254RAFAR</strain>
    </source>
</reference>
<feature type="compositionally biased region" description="Acidic residues" evidence="1">
    <location>
        <begin position="568"/>
        <end position="586"/>
    </location>
</feature>
<sequence length="586" mass="67305">MAPLGKSGKSLKHLVQISGKRTIDQVNQDWQNAYEPNKRQRVGDTPAKLNDGVEGPPRKSCLKRRSDHADPEDGHDRPMKRVKIPKPDDPDVREITKDGDPEFDFDLNRIFKGTHGPAFKKASDVKPKPVERRQNFGTESKVISPIPGIGRKLSPLELLPVEIMQQILSHLLGDRTLHIELGCGWKKKFPVVKRSYAVCRNPDIEALTRWHGGHVPYKQCHESCCSLASPELCQSNFDRKLHLSILRASPLLYREGSAMLWSTNKFAFSNPHIFTDFMKCAGSAQSIRKLELSDELVEGASRQDQTWNRIIQQDEALLDWGLQDRKPRILDALKSVEHLEVYFHHVDHMARATNGMEPPKYDEGLRTELCSAFGDLRALEHVRTIKTYASMQIRPVPCNCAGPQMFVFDVDDEAMRHVHAYRVPRVEESFNRDIESPLRHALVRNEEDFREQRRQIFRLRIEASERQASLDCGYKHLERLKRRERRARRQLLAYREGNRDRGLTARRRAHDAVSYKYELAHSLAEEELNQKTSDYKKESTAIGLLSADGEKRLKKLEERWGKMASEGLDLEISDENGDSEISSDSD</sequence>
<dbReference type="Pfam" id="PF24864">
    <property type="entry name" value="DUF7730"/>
    <property type="match status" value="1"/>
</dbReference>
<evidence type="ECO:0000256" key="1">
    <source>
        <dbReference type="SAM" id="MobiDB-lite"/>
    </source>
</evidence>
<dbReference type="Proteomes" id="UP001161017">
    <property type="component" value="Unassembled WGS sequence"/>
</dbReference>
<keyword evidence="4" id="KW-1185">Reference proteome</keyword>
<dbReference type="PANTHER" id="PTHR38790">
    <property type="entry name" value="2EXR DOMAIN-CONTAINING PROTEIN-RELATED"/>
    <property type="match status" value="1"/>
</dbReference>
<feature type="region of interest" description="Disordered" evidence="1">
    <location>
        <begin position="34"/>
        <end position="99"/>
    </location>
</feature>
<evidence type="ECO:0000313" key="4">
    <source>
        <dbReference type="Proteomes" id="UP001161017"/>
    </source>
</evidence>
<proteinExistence type="predicted"/>
<organism evidence="3 4">
    <name type="scientific">Ramalina farinacea</name>
    <dbReference type="NCBI Taxonomy" id="258253"/>
    <lineage>
        <taxon>Eukaryota</taxon>
        <taxon>Fungi</taxon>
        <taxon>Dikarya</taxon>
        <taxon>Ascomycota</taxon>
        <taxon>Pezizomycotina</taxon>
        <taxon>Lecanoromycetes</taxon>
        <taxon>OSLEUM clade</taxon>
        <taxon>Lecanoromycetidae</taxon>
        <taxon>Lecanorales</taxon>
        <taxon>Lecanorineae</taxon>
        <taxon>Ramalinaceae</taxon>
        <taxon>Ramalina</taxon>
    </lineage>
</organism>
<evidence type="ECO:0000313" key="3">
    <source>
        <dbReference type="EMBL" id="MDI1491827.1"/>
    </source>
</evidence>
<name>A0AA43QTB8_9LECA</name>
<feature type="region of interest" description="Disordered" evidence="1">
    <location>
        <begin position="567"/>
        <end position="586"/>
    </location>
</feature>
<dbReference type="EMBL" id="JAPUFD010000016">
    <property type="protein sequence ID" value="MDI1491827.1"/>
    <property type="molecule type" value="Genomic_DNA"/>
</dbReference>